<feature type="domain" description="HTH gntR-type" evidence="4">
    <location>
        <begin position="11"/>
        <end position="77"/>
    </location>
</feature>
<dbReference type="InterPro" id="IPR000524">
    <property type="entry name" value="Tscrpt_reg_HTH_GntR"/>
</dbReference>
<organism evidence="5 6">
    <name type="scientific">Martelella lutilitoris</name>
    <dbReference type="NCBI Taxonomy" id="2583532"/>
    <lineage>
        <taxon>Bacteria</taxon>
        <taxon>Pseudomonadati</taxon>
        <taxon>Pseudomonadota</taxon>
        <taxon>Alphaproteobacteria</taxon>
        <taxon>Hyphomicrobiales</taxon>
        <taxon>Aurantimonadaceae</taxon>
        <taxon>Martelella</taxon>
    </lineage>
</organism>
<evidence type="ECO:0000259" key="4">
    <source>
        <dbReference type="PROSITE" id="PS50949"/>
    </source>
</evidence>
<keyword evidence="1" id="KW-0805">Transcription regulation</keyword>
<evidence type="ECO:0000256" key="2">
    <source>
        <dbReference type="ARBA" id="ARBA00023125"/>
    </source>
</evidence>
<dbReference type="Gene3D" id="1.10.10.10">
    <property type="entry name" value="Winged helix-like DNA-binding domain superfamily/Winged helix DNA-binding domain"/>
    <property type="match status" value="1"/>
</dbReference>
<evidence type="ECO:0000256" key="3">
    <source>
        <dbReference type="ARBA" id="ARBA00023163"/>
    </source>
</evidence>
<keyword evidence="3" id="KW-0804">Transcription</keyword>
<dbReference type="EMBL" id="VCLB01000002">
    <property type="protein sequence ID" value="TNB49032.1"/>
    <property type="molecule type" value="Genomic_DNA"/>
</dbReference>
<dbReference type="InterPro" id="IPR011711">
    <property type="entry name" value="GntR_C"/>
</dbReference>
<comment type="caution">
    <text evidence="5">The sequence shown here is derived from an EMBL/GenBank/DDBJ whole genome shotgun (WGS) entry which is preliminary data.</text>
</comment>
<dbReference type="RefSeq" id="WP_138747067.1">
    <property type="nucleotide sequence ID" value="NZ_VCLB01000002.1"/>
</dbReference>
<gene>
    <name evidence="5" type="ORF">FF124_03290</name>
</gene>
<reference evidence="5 6" key="1">
    <citation type="submission" date="2019-05" db="EMBL/GenBank/DDBJ databases">
        <authorList>
            <person name="Lee S.D."/>
        </authorList>
    </citation>
    <scope>NUCLEOTIDE SEQUENCE [LARGE SCALE GENOMIC DNA]</scope>
    <source>
        <strain evidence="5 6">GH2-6</strain>
    </source>
</reference>
<dbReference type="InterPro" id="IPR036388">
    <property type="entry name" value="WH-like_DNA-bd_sf"/>
</dbReference>
<dbReference type="PROSITE" id="PS50949">
    <property type="entry name" value="HTH_GNTR"/>
    <property type="match status" value="1"/>
</dbReference>
<dbReference type="InterPro" id="IPR036390">
    <property type="entry name" value="WH_DNA-bd_sf"/>
</dbReference>
<dbReference type="GO" id="GO:0003677">
    <property type="term" value="F:DNA binding"/>
    <property type="evidence" value="ECO:0007669"/>
    <property type="project" value="UniProtKB-KW"/>
</dbReference>
<dbReference type="PANTHER" id="PTHR43537:SF24">
    <property type="entry name" value="GLUCONATE OPERON TRANSCRIPTIONAL REPRESSOR"/>
    <property type="match status" value="1"/>
</dbReference>
<evidence type="ECO:0000256" key="1">
    <source>
        <dbReference type="ARBA" id="ARBA00023015"/>
    </source>
</evidence>
<dbReference type="Gene3D" id="1.20.120.530">
    <property type="entry name" value="GntR ligand-binding domain-like"/>
    <property type="match status" value="1"/>
</dbReference>
<dbReference type="AlphaFoldDB" id="A0A5C4JUX2"/>
<name>A0A5C4JUX2_9HYPH</name>
<dbReference type="InterPro" id="IPR008920">
    <property type="entry name" value="TF_FadR/GntR_C"/>
</dbReference>
<accession>A0A5C4JUX2</accession>
<evidence type="ECO:0000313" key="6">
    <source>
        <dbReference type="Proteomes" id="UP000307874"/>
    </source>
</evidence>
<dbReference type="PRINTS" id="PR00035">
    <property type="entry name" value="HTHGNTR"/>
</dbReference>
<evidence type="ECO:0000313" key="5">
    <source>
        <dbReference type="EMBL" id="TNB49032.1"/>
    </source>
</evidence>
<protein>
    <submittedName>
        <fullName evidence="5">GntR family transcriptional regulator</fullName>
    </submittedName>
</protein>
<dbReference type="PANTHER" id="PTHR43537">
    <property type="entry name" value="TRANSCRIPTIONAL REGULATOR, GNTR FAMILY"/>
    <property type="match status" value="1"/>
</dbReference>
<dbReference type="SUPFAM" id="SSF48008">
    <property type="entry name" value="GntR ligand-binding domain-like"/>
    <property type="match status" value="1"/>
</dbReference>
<dbReference type="SMART" id="SM00895">
    <property type="entry name" value="FCD"/>
    <property type="match status" value="1"/>
</dbReference>
<sequence>MLQDPESPPETSLAEEAYRALLAEILSARLAGGTVIQQRRLAAEHSVSRSPMRHAISRLEGEGLLVRTGKGLLAVRVVTLKEYLDSLAMRMLLEPTAASQACGNIEAERLAALTEELDAIDRSPDPDPEDVWRFDDNLHLTIARQCGNGFMETTIADMRRYTTIFERQARTGRSKPGVAEHRAIIEALADEDADRARQAMIRHLDMVREGVLRNY</sequence>
<proteinExistence type="predicted"/>
<dbReference type="Pfam" id="PF00392">
    <property type="entry name" value="GntR"/>
    <property type="match status" value="1"/>
</dbReference>
<keyword evidence="2" id="KW-0238">DNA-binding</keyword>
<dbReference type="Proteomes" id="UP000307874">
    <property type="component" value="Unassembled WGS sequence"/>
</dbReference>
<keyword evidence="6" id="KW-1185">Reference proteome</keyword>
<dbReference type="OrthoDB" id="8114900at2"/>
<dbReference type="Pfam" id="PF07729">
    <property type="entry name" value="FCD"/>
    <property type="match status" value="1"/>
</dbReference>
<dbReference type="GO" id="GO:0003700">
    <property type="term" value="F:DNA-binding transcription factor activity"/>
    <property type="evidence" value="ECO:0007669"/>
    <property type="project" value="InterPro"/>
</dbReference>
<reference evidence="5 6" key="2">
    <citation type="submission" date="2019-06" db="EMBL/GenBank/DDBJ databases">
        <title>Martelella lutilitoris sp. nov., isolated from a tidal mudflat.</title>
        <authorList>
            <person name="Kim Y.-J."/>
        </authorList>
    </citation>
    <scope>NUCLEOTIDE SEQUENCE [LARGE SCALE GENOMIC DNA]</scope>
    <source>
        <strain evidence="5 6">GH2-6</strain>
    </source>
</reference>
<dbReference type="SMART" id="SM00345">
    <property type="entry name" value="HTH_GNTR"/>
    <property type="match status" value="1"/>
</dbReference>
<dbReference type="SUPFAM" id="SSF46785">
    <property type="entry name" value="Winged helix' DNA-binding domain"/>
    <property type="match status" value="1"/>
</dbReference>